<dbReference type="Gene3D" id="1.10.1200.10">
    <property type="entry name" value="ACP-like"/>
    <property type="match status" value="1"/>
</dbReference>
<accession>A0A917BSN1</accession>
<comment type="caution">
    <text evidence="5">The sequence shown here is derived from an EMBL/GenBank/DDBJ whole genome shotgun (WGS) entry which is preliminary data.</text>
</comment>
<evidence type="ECO:0000256" key="2">
    <source>
        <dbReference type="ARBA" id="ARBA00022450"/>
    </source>
</evidence>
<proteinExistence type="predicted"/>
<dbReference type="CDD" id="cd19531">
    <property type="entry name" value="LCL_NRPS-like"/>
    <property type="match status" value="1"/>
</dbReference>
<dbReference type="PANTHER" id="PTHR45398">
    <property type="match status" value="1"/>
</dbReference>
<dbReference type="InterPro" id="IPR025110">
    <property type="entry name" value="AMP-bd_C"/>
</dbReference>
<dbReference type="Pfam" id="PF00550">
    <property type="entry name" value="PP-binding"/>
    <property type="match status" value="1"/>
</dbReference>
<evidence type="ECO:0000313" key="5">
    <source>
        <dbReference type="EMBL" id="GGF55261.1"/>
    </source>
</evidence>
<evidence type="ECO:0000259" key="4">
    <source>
        <dbReference type="PROSITE" id="PS50075"/>
    </source>
</evidence>
<dbReference type="GO" id="GO:0003824">
    <property type="term" value="F:catalytic activity"/>
    <property type="evidence" value="ECO:0007669"/>
    <property type="project" value="InterPro"/>
</dbReference>
<dbReference type="Gene3D" id="3.30.559.10">
    <property type="entry name" value="Chloramphenicol acetyltransferase-like domain"/>
    <property type="match status" value="2"/>
</dbReference>
<dbReference type="InterPro" id="IPR042099">
    <property type="entry name" value="ANL_N_sf"/>
</dbReference>
<reference evidence="5" key="2">
    <citation type="submission" date="2020-09" db="EMBL/GenBank/DDBJ databases">
        <authorList>
            <person name="Sun Q."/>
            <person name="Zhou Y."/>
        </authorList>
    </citation>
    <scope>NUCLEOTIDE SEQUENCE</scope>
    <source>
        <strain evidence="5">CGMCC 1.15254</strain>
    </source>
</reference>
<dbReference type="Gene3D" id="1.10.10.1830">
    <property type="entry name" value="Non-ribosomal peptide synthase, adenylation domain"/>
    <property type="match status" value="1"/>
</dbReference>
<dbReference type="Pfam" id="PF00501">
    <property type="entry name" value="AMP-binding"/>
    <property type="match status" value="1"/>
</dbReference>
<dbReference type="SUPFAM" id="SSF47336">
    <property type="entry name" value="ACP-like"/>
    <property type="match status" value="1"/>
</dbReference>
<dbReference type="Pfam" id="PF13193">
    <property type="entry name" value="AMP-binding_C"/>
    <property type="match status" value="1"/>
</dbReference>
<comment type="cofactor">
    <cofactor evidence="1">
        <name>pantetheine 4'-phosphate</name>
        <dbReference type="ChEBI" id="CHEBI:47942"/>
    </cofactor>
</comment>
<evidence type="ECO:0000256" key="3">
    <source>
        <dbReference type="ARBA" id="ARBA00022553"/>
    </source>
</evidence>
<dbReference type="PANTHER" id="PTHR45398:SF1">
    <property type="entry name" value="ENZYME, PUTATIVE (JCVI)-RELATED"/>
    <property type="match status" value="1"/>
</dbReference>
<dbReference type="InterPro" id="IPR023213">
    <property type="entry name" value="CAT-like_dom_sf"/>
</dbReference>
<dbReference type="InterPro" id="IPR009081">
    <property type="entry name" value="PP-bd_ACP"/>
</dbReference>
<dbReference type="NCBIfam" id="TIGR01733">
    <property type="entry name" value="AA-adenyl-dom"/>
    <property type="match status" value="1"/>
</dbReference>
<evidence type="ECO:0000256" key="1">
    <source>
        <dbReference type="ARBA" id="ARBA00001957"/>
    </source>
</evidence>
<gene>
    <name evidence="5" type="ORF">GCM10011332_05810</name>
</gene>
<dbReference type="Gene3D" id="3.40.50.12780">
    <property type="entry name" value="N-terminal domain of ligase-like"/>
    <property type="match status" value="1"/>
</dbReference>
<dbReference type="FunFam" id="1.10.1200.10:FF:000005">
    <property type="entry name" value="Nonribosomal peptide synthetase 1"/>
    <property type="match status" value="1"/>
</dbReference>
<dbReference type="InterPro" id="IPR020845">
    <property type="entry name" value="AMP-binding_CS"/>
</dbReference>
<keyword evidence="6" id="KW-1185">Reference proteome</keyword>
<dbReference type="Proteomes" id="UP000632498">
    <property type="component" value="Unassembled WGS sequence"/>
</dbReference>
<organism evidence="5 6">
    <name type="scientific">Terasakiella brassicae</name>
    <dbReference type="NCBI Taxonomy" id="1634917"/>
    <lineage>
        <taxon>Bacteria</taxon>
        <taxon>Pseudomonadati</taxon>
        <taxon>Pseudomonadota</taxon>
        <taxon>Alphaproteobacteria</taxon>
        <taxon>Rhodospirillales</taxon>
        <taxon>Terasakiellaceae</taxon>
        <taxon>Terasakiella</taxon>
    </lineage>
</organism>
<feature type="domain" description="Carrier" evidence="4">
    <location>
        <begin position="1044"/>
        <end position="1118"/>
    </location>
</feature>
<keyword evidence="2" id="KW-0596">Phosphopantetheine</keyword>
<protein>
    <recommendedName>
        <fullName evidence="4">Carrier domain-containing protein</fullName>
    </recommendedName>
</protein>
<dbReference type="SUPFAM" id="SSF52777">
    <property type="entry name" value="CoA-dependent acyltransferases"/>
    <property type="match status" value="4"/>
</dbReference>
<dbReference type="SUPFAM" id="SSF56801">
    <property type="entry name" value="Acetyl-CoA synthetase-like"/>
    <property type="match status" value="1"/>
</dbReference>
<evidence type="ECO:0000313" key="6">
    <source>
        <dbReference type="Proteomes" id="UP000632498"/>
    </source>
</evidence>
<dbReference type="FunFam" id="3.30.559.10:FF:000012">
    <property type="entry name" value="Non-ribosomal peptide synthetase"/>
    <property type="match status" value="1"/>
</dbReference>
<dbReference type="InterPro" id="IPR010071">
    <property type="entry name" value="AA_adenyl_dom"/>
</dbReference>
<dbReference type="PROSITE" id="PS00455">
    <property type="entry name" value="AMP_BINDING"/>
    <property type="match status" value="1"/>
</dbReference>
<dbReference type="InterPro" id="IPR036736">
    <property type="entry name" value="ACP-like_sf"/>
</dbReference>
<dbReference type="Gene3D" id="3.30.559.30">
    <property type="entry name" value="Nonribosomal peptide synthetase, condensation domain"/>
    <property type="match status" value="2"/>
</dbReference>
<name>A0A917BSN1_9PROT</name>
<dbReference type="Pfam" id="PF00668">
    <property type="entry name" value="Condensation"/>
    <property type="match status" value="2"/>
</dbReference>
<dbReference type="InterPro" id="IPR044894">
    <property type="entry name" value="TubC_N_sf"/>
</dbReference>
<dbReference type="InterPro" id="IPR000873">
    <property type="entry name" value="AMP-dep_synth/lig_dom"/>
</dbReference>
<reference evidence="5" key="1">
    <citation type="journal article" date="2014" name="Int. J. Syst. Evol. Microbiol.">
        <title>Complete genome sequence of Corynebacterium casei LMG S-19264T (=DSM 44701T), isolated from a smear-ripened cheese.</title>
        <authorList>
            <consortium name="US DOE Joint Genome Institute (JGI-PGF)"/>
            <person name="Walter F."/>
            <person name="Albersmeier A."/>
            <person name="Kalinowski J."/>
            <person name="Ruckert C."/>
        </authorList>
    </citation>
    <scope>NUCLEOTIDE SEQUENCE</scope>
    <source>
        <strain evidence="5">CGMCC 1.15254</strain>
    </source>
</reference>
<dbReference type="CDD" id="cd05930">
    <property type="entry name" value="A_NRPS"/>
    <property type="match status" value="1"/>
</dbReference>
<dbReference type="NCBIfam" id="TIGR01720">
    <property type="entry name" value="NRPS-para261"/>
    <property type="match status" value="1"/>
</dbReference>
<dbReference type="PROSITE" id="PS50075">
    <property type="entry name" value="CARRIER"/>
    <property type="match status" value="1"/>
</dbReference>
<dbReference type="EMBL" id="BMHV01000003">
    <property type="protein sequence ID" value="GGF55261.1"/>
    <property type="molecule type" value="Genomic_DNA"/>
</dbReference>
<dbReference type="FunFam" id="3.40.50.980:FF:000001">
    <property type="entry name" value="Non-ribosomal peptide synthetase"/>
    <property type="match status" value="1"/>
</dbReference>
<dbReference type="InterPro" id="IPR041464">
    <property type="entry name" value="TubC_N"/>
</dbReference>
<sequence>MSMETLLLKLKKSAIRLRVDGPDDQLKFEAPKGAVTPALRDEIKANKAELIAFLKKNQHSRNKTDLALTPMDRRDGIPLSFAQQRLWFLYNLEGKSAAYNIPACRRLTGHLDMGCLERALNSLATRHEILRTNFITVKERGEQIIVPNRVFTIDRHDIRHLDKTAQQSFLDHHIQTETGYAFELEKDPLLRLSFVQTDDNAYLLCLVLHHIIGDGWSLEILIRELSQLYDAYLNNCAPDLPALDIQYADFALWQRLWAEQGGLDHQLDYWKQALANIPPLLELPYDRARPKQQSYRGGLVNAYMKADLKDRLEAFCKQENASLYMGLCATLNSLIHKYMGHDDLVIGTHTAGRTRHEQEALIGFFINTLPLRTNLSGNPGFREILKRTAQSARGVFSHQDVPFEKLVDLVQPKRDMSYAPLVQVMCVLQNMPISNDSFQGIEIEGVTLARDTAKFDLSLLAEEQADSTLHCEFEYNADLFDEKTIQNMADHFFTLLEKMLATPDKAITEIGLQDQNITPPSKKPIIKTTIVEVFEKQVAAFPIHTALVHNDKAMSYRELNIKANKLAHFLLAHGLQKEDVVALYMDNSAEAIISILAILKAGGCYLPLDTTQPVDRLRYILTDANARFVLSADSESDLGEDLHWISLTEAQPQIDQQAETNPKRALQSDQLAYIIYTSGSTGTPKGVMIEHQSVIDLVQGLQERIYHDLPEHMNVALMAALVFDASVQQVFGALLQGHSLHLCDRENKQDGHRLLTFLKDHQIQFSDGTPTLLNIMLDAGLGEADDLALHHLLIGGEALPQHQAQRLKGTSIDITNIYGPTECCVDVLAFTQSQDYIINNRTASVPIGTVLGDCRAYILDPGGNPVPCGVDGELHISGSALFRGYVNLDTRTRAVRIPNPFAHPDDASVHQFMYRTGDICHRLKDGNIVFVRRNDDQVKIRGYRIELGDIEANLATCDGVKKACVIAKDMGANGQELHAFVEMDHTPDIAELHGHLKTRITDYMIPAQFFHLKELPVNKSGKVDRKALAHMDAEAVHTTTAFSAPQTEEQRLLCDMLCDILGRDQVSITDNFFYLGGDSIKALQIVAHLHQRHYKLDVRDLFNHPIIAELAQKLCKIEEQQQTLAALKTGDTVPLTAIQHWFFETYPDPQHHFNQSVLLTSKSRLDEKHLTQSLQTVFGNHDAFRLKFRRESDQFIQYIGTVDFGFTSFDSAPDHPTTQALQEKVDLMGPSVQVGWFRAEEKDYLFITAHHLIIDAVSWRTLFEELEAVYHDLTTSLSPSLISFSHWAKAVNTYASKAAIDQLPYWQTIDQQAHNRPLIPDFEQDDCTHADCQIVETSLSETQTARLLGDIHETFNSRIDDFLLCALSRAFGPLADTTPPALMLESHGREALDNGLNIGANVGWLTSMYPVLLPTPSPDRGTNVKQVKEVLRNIPHKGMGYGLLRYLAKHPLTAAPKISFNYLGQFDEFEENGLFSLSDRDVAPNISPNAPQPFLIEVIALITKGKLNIKIGYSTRHYRSQTSEGFLHRFKDELQHLIIEIDQKPERELTPSDIDYDGFNQDELDRFIDGLSLPATAHNVQEEGHLA</sequence>
<dbReference type="InterPro" id="IPR001242">
    <property type="entry name" value="Condensation_dom"/>
</dbReference>
<dbReference type="Gene3D" id="3.30.300.30">
    <property type="match status" value="1"/>
</dbReference>
<dbReference type="InterPro" id="IPR045851">
    <property type="entry name" value="AMP-bd_C_sf"/>
</dbReference>
<dbReference type="InterPro" id="IPR010060">
    <property type="entry name" value="NRPS_synth"/>
</dbReference>
<keyword evidence="3" id="KW-0597">Phosphoprotein</keyword>
<dbReference type="Pfam" id="PF18563">
    <property type="entry name" value="TubC_N"/>
    <property type="match status" value="1"/>
</dbReference>
<dbReference type="RefSeq" id="WP_188661373.1">
    <property type="nucleotide sequence ID" value="NZ_BMHV01000003.1"/>
</dbReference>